<evidence type="ECO:0000313" key="2">
    <source>
        <dbReference type="Proteomes" id="UP000193642"/>
    </source>
</evidence>
<accession>A0A1Y2CC14</accession>
<dbReference type="Proteomes" id="UP000193642">
    <property type="component" value="Unassembled WGS sequence"/>
</dbReference>
<comment type="caution">
    <text evidence="1">The sequence shown here is derived from an EMBL/GenBank/DDBJ whole genome shotgun (WGS) entry which is preliminary data.</text>
</comment>
<evidence type="ECO:0000313" key="1">
    <source>
        <dbReference type="EMBL" id="ORY44384.1"/>
    </source>
</evidence>
<protein>
    <submittedName>
        <fullName evidence="1">Uncharacterized protein</fullName>
    </submittedName>
</protein>
<name>A0A1Y2CC14_9FUNG</name>
<keyword evidence="2" id="KW-1185">Reference proteome</keyword>
<dbReference type="AlphaFoldDB" id="A0A1Y2CC14"/>
<gene>
    <name evidence="1" type="ORF">BCR33DRAFT_220287</name>
</gene>
<dbReference type="EMBL" id="MCGO01000022">
    <property type="protein sequence ID" value="ORY44384.1"/>
    <property type="molecule type" value="Genomic_DNA"/>
</dbReference>
<organism evidence="1 2">
    <name type="scientific">Rhizoclosmatium globosum</name>
    <dbReference type="NCBI Taxonomy" id="329046"/>
    <lineage>
        <taxon>Eukaryota</taxon>
        <taxon>Fungi</taxon>
        <taxon>Fungi incertae sedis</taxon>
        <taxon>Chytridiomycota</taxon>
        <taxon>Chytridiomycota incertae sedis</taxon>
        <taxon>Chytridiomycetes</taxon>
        <taxon>Chytridiales</taxon>
        <taxon>Chytriomycetaceae</taxon>
        <taxon>Rhizoclosmatium</taxon>
    </lineage>
</organism>
<reference evidence="1 2" key="1">
    <citation type="submission" date="2016-07" db="EMBL/GenBank/DDBJ databases">
        <title>Pervasive Adenine N6-methylation of Active Genes in Fungi.</title>
        <authorList>
            <consortium name="DOE Joint Genome Institute"/>
            <person name="Mondo S.J."/>
            <person name="Dannebaum R.O."/>
            <person name="Kuo R.C."/>
            <person name="Labutti K."/>
            <person name="Haridas S."/>
            <person name="Kuo A."/>
            <person name="Salamov A."/>
            <person name="Ahrendt S.R."/>
            <person name="Lipzen A."/>
            <person name="Sullivan W."/>
            <person name="Andreopoulos W.B."/>
            <person name="Clum A."/>
            <person name="Lindquist E."/>
            <person name="Daum C."/>
            <person name="Ramamoorthy G.K."/>
            <person name="Gryganskyi A."/>
            <person name="Culley D."/>
            <person name="Magnuson J.K."/>
            <person name="James T.Y."/>
            <person name="O'Malley M.A."/>
            <person name="Stajich J.E."/>
            <person name="Spatafora J.W."/>
            <person name="Visel A."/>
            <person name="Grigoriev I.V."/>
        </authorList>
    </citation>
    <scope>NUCLEOTIDE SEQUENCE [LARGE SCALE GENOMIC DNA]</scope>
    <source>
        <strain evidence="1 2">JEL800</strain>
    </source>
</reference>
<dbReference type="OrthoDB" id="2140797at2759"/>
<sequence>MWLGFFSDFLICFHLLFVDLSNLNKQMAKLKPRLRKIATLVSTALCIYLVLAKLSPSTWRPWFSCAVVDSKIERNEQTKSSIISLLQRPEKAAKRIPVFHDDSVISQIRVVKDDVLGYNVCLYENVCVYPNQTVIYTRTAETADFLEKKYSKCFKKARTTLSALDRKFCECFSVQVGYRFQPLQHHDPSAYLTAFDDSPTYLIYNWLPHHHLSHFAFSTVHFHSILQHETFYSLPKFKRVLFQDIPPDGLTAYEKDMWEIIKYGGK</sequence>
<proteinExistence type="predicted"/>